<dbReference type="SUPFAM" id="SSF48452">
    <property type="entry name" value="TPR-like"/>
    <property type="match status" value="1"/>
</dbReference>
<reference evidence="2" key="1">
    <citation type="submission" date="2010-01" db="EMBL/GenBank/DDBJ databases">
        <title>Genome fragments of uncultured bacteria from the North Pacific subtropical Gyre.</title>
        <authorList>
            <person name="Pham V.D."/>
            <person name="Delong E.F."/>
        </authorList>
    </citation>
    <scope>NUCLEOTIDE SEQUENCE</scope>
</reference>
<organism evidence="2">
    <name type="scientific">uncultured verrucomicrobium HF0130_25O04</name>
    <dbReference type="NCBI Taxonomy" id="723596"/>
    <lineage>
        <taxon>Bacteria</taxon>
        <taxon>Pseudomonadati</taxon>
        <taxon>Verrucomicrobiota</taxon>
        <taxon>environmental samples</taxon>
    </lineage>
</organism>
<dbReference type="InterPro" id="IPR011990">
    <property type="entry name" value="TPR-like_helical_dom_sf"/>
</dbReference>
<dbReference type="Pfam" id="PF14559">
    <property type="entry name" value="TPR_19"/>
    <property type="match status" value="1"/>
</dbReference>
<name>E7C354_9BACT</name>
<evidence type="ECO:0000313" key="2">
    <source>
        <dbReference type="EMBL" id="ADI21878.1"/>
    </source>
</evidence>
<feature type="repeat" description="TPR" evidence="1">
    <location>
        <begin position="37"/>
        <end position="70"/>
    </location>
</feature>
<evidence type="ECO:0000256" key="1">
    <source>
        <dbReference type="PROSITE-ProRule" id="PRU00339"/>
    </source>
</evidence>
<dbReference type="SMART" id="SM00028">
    <property type="entry name" value="TPR"/>
    <property type="match status" value="1"/>
</dbReference>
<dbReference type="InterPro" id="IPR019734">
    <property type="entry name" value="TPR_rpt"/>
</dbReference>
<dbReference type="EMBL" id="GU567968">
    <property type="protein sequence ID" value="ADI21878.1"/>
    <property type="molecule type" value="Genomic_DNA"/>
</dbReference>
<protein>
    <submittedName>
        <fullName evidence="2">Uncharacterized protein</fullName>
    </submittedName>
</protein>
<dbReference type="PROSITE" id="PS50005">
    <property type="entry name" value="TPR"/>
    <property type="match status" value="1"/>
</dbReference>
<dbReference type="Gene3D" id="1.25.40.10">
    <property type="entry name" value="Tetratricopeptide repeat domain"/>
    <property type="match status" value="1"/>
</dbReference>
<keyword evidence="1" id="KW-0802">TPR repeat</keyword>
<sequence length="113" mass="12374">MENDERVEDAILAYALGDDQEAERLLLESLKETPSSVDALRALAEVYLSANKVEQAETACRRALAVDPDDLALVVSLARILVRKGDKEGAEEATSKARILGWKEELAEDDSTD</sequence>
<dbReference type="AlphaFoldDB" id="E7C354"/>
<proteinExistence type="predicted"/>
<accession>E7C354</accession>